<protein>
    <submittedName>
        <fullName evidence="3">Uncharacterized protein</fullName>
    </submittedName>
</protein>
<dbReference type="eggNOG" id="KOG4744">
    <property type="taxonomic scope" value="Eukaryota"/>
</dbReference>
<feature type="region of interest" description="Disordered" evidence="1">
    <location>
        <begin position="224"/>
        <end position="247"/>
    </location>
</feature>
<reference evidence="3" key="1">
    <citation type="submission" date="2006-01" db="EMBL/GenBank/DDBJ databases">
        <authorList>
            <person name="Lindblad-Toh K."/>
            <person name="Mauceli E."/>
            <person name="Grabherr M."/>
            <person name="Chang J.L."/>
            <person name="Lander E.S."/>
        </authorList>
    </citation>
    <scope>NUCLEOTIDE SEQUENCE [LARGE SCALE GENOMIC DNA]</scope>
</reference>
<reference evidence="3" key="2">
    <citation type="submission" date="2024-04" db="UniProtKB">
        <authorList>
            <consortium name="Ensembl"/>
        </authorList>
    </citation>
    <scope>IDENTIFICATION</scope>
</reference>
<evidence type="ECO:0000313" key="3">
    <source>
        <dbReference type="Ensembl" id="ENSGACP00000006711.1"/>
    </source>
</evidence>
<keyword evidence="2" id="KW-0732">Signal</keyword>
<feature type="chain" id="PRO_5003448597" evidence="2">
    <location>
        <begin position="22"/>
        <end position="247"/>
    </location>
</feature>
<evidence type="ECO:0000256" key="1">
    <source>
        <dbReference type="SAM" id="MobiDB-lite"/>
    </source>
</evidence>
<dbReference type="InParanoid" id="G3NMZ8"/>
<organism evidence="3">
    <name type="scientific">Gasterosteus aculeatus</name>
    <name type="common">Three-spined stickleback</name>
    <dbReference type="NCBI Taxonomy" id="69293"/>
    <lineage>
        <taxon>Eukaryota</taxon>
        <taxon>Metazoa</taxon>
        <taxon>Chordata</taxon>
        <taxon>Craniata</taxon>
        <taxon>Vertebrata</taxon>
        <taxon>Euteleostomi</taxon>
        <taxon>Actinopterygii</taxon>
        <taxon>Neopterygii</taxon>
        <taxon>Teleostei</taxon>
        <taxon>Neoteleostei</taxon>
        <taxon>Acanthomorphata</taxon>
        <taxon>Eupercaria</taxon>
        <taxon>Perciformes</taxon>
        <taxon>Cottioidei</taxon>
        <taxon>Gasterosteales</taxon>
        <taxon>Gasterosteidae</taxon>
        <taxon>Gasterosteus</taxon>
    </lineage>
</organism>
<name>G3NMZ8_GASAC</name>
<feature type="region of interest" description="Disordered" evidence="1">
    <location>
        <begin position="25"/>
        <end position="48"/>
    </location>
</feature>
<dbReference type="AlphaFoldDB" id="G3NMZ8"/>
<feature type="region of interest" description="Disordered" evidence="1">
    <location>
        <begin position="94"/>
        <end position="197"/>
    </location>
</feature>
<accession>G3NMZ8</accession>
<sequence>MGVFWALLVSVLTVWFTKGSGLPVGGKNEMSGNGQQRTMGDLSPNDSSMKKALTLQHSLESVLLRKSKEVQLETNQVEVATSAVYLQVVEKVQGDKGSSSTGQNGTVDDGSTGQNGTVDDGSAGQNGTVDDGSAGQNGTVDDGSAGQNGTVDDGSAGQNGTVDDGSAGQNGTVDDGSTGQNGTVDDYSAGSNNGTLGDCGYPNCTVSDYDYKQQRHSGRLLWRQQRHSGRQQLPRRQQQWHWGRRAE</sequence>
<feature type="compositionally biased region" description="Polar residues" evidence="1">
    <location>
        <begin position="230"/>
        <end position="240"/>
    </location>
</feature>
<dbReference type="Ensembl" id="ENSGACT00000006728.1">
    <property type="protein sequence ID" value="ENSGACP00000006711.1"/>
    <property type="gene ID" value="ENSGACG00000005086.1"/>
</dbReference>
<proteinExistence type="predicted"/>
<feature type="compositionally biased region" description="Polar residues" evidence="1">
    <location>
        <begin position="96"/>
        <end position="195"/>
    </location>
</feature>
<evidence type="ECO:0000256" key="2">
    <source>
        <dbReference type="SAM" id="SignalP"/>
    </source>
</evidence>
<feature type="signal peptide" evidence="2">
    <location>
        <begin position="1"/>
        <end position="21"/>
    </location>
</feature>
<dbReference type="Bgee" id="ENSGACG00000005086">
    <property type="expression patterns" value="Expressed in heart and 1 other cell type or tissue"/>
</dbReference>
<dbReference type="STRING" id="69293.ENSGACP00000006711"/>